<sequence>MTEAPFAERERHYVYCDECEWRSHSLSPYSNGYPHELSKLEDDHNTRFHDPDNPPRFVPGAMYQFTAESGETDWAWATLNDADELALVVIHLDAPNREITPAETETAVPA</sequence>
<proteinExistence type="predicted"/>
<dbReference type="Proteomes" id="UP000037594">
    <property type="component" value="Unassembled WGS sequence"/>
</dbReference>
<evidence type="ECO:0000313" key="2">
    <source>
        <dbReference type="Proteomes" id="UP000037594"/>
    </source>
</evidence>
<dbReference type="EMBL" id="LFOD01000064">
    <property type="protein sequence ID" value="KMV13938.1"/>
    <property type="molecule type" value="Genomic_DNA"/>
</dbReference>
<reference evidence="1 2" key="1">
    <citation type="submission" date="2015-06" db="EMBL/GenBank/DDBJ databases">
        <title>Genome sequence of Mycobacterium conceptionense strain MLE.</title>
        <authorList>
            <person name="Greninger A.L."/>
            <person name="Cunningham G."/>
            <person name="Chiu C.Y."/>
            <person name="Miller S."/>
        </authorList>
    </citation>
    <scope>NUCLEOTIDE SEQUENCE [LARGE SCALE GENOMIC DNA]</scope>
    <source>
        <strain evidence="1 2">MLE</strain>
    </source>
</reference>
<evidence type="ECO:0000313" key="1">
    <source>
        <dbReference type="EMBL" id="KMV13938.1"/>
    </source>
</evidence>
<dbReference type="PATRIC" id="fig|451644.5.peg.6713"/>
<gene>
    <name evidence="1" type="ORF">ACT17_32675</name>
</gene>
<protein>
    <submittedName>
        <fullName evidence="1">Uncharacterized protein</fullName>
    </submittedName>
</protein>
<dbReference type="AlphaFoldDB" id="A0A0J8TX17"/>
<organism evidence="1 2">
    <name type="scientific">Mycolicibacterium conceptionense</name>
    <dbReference type="NCBI Taxonomy" id="451644"/>
    <lineage>
        <taxon>Bacteria</taxon>
        <taxon>Bacillati</taxon>
        <taxon>Actinomycetota</taxon>
        <taxon>Actinomycetes</taxon>
        <taxon>Mycobacteriales</taxon>
        <taxon>Mycobacteriaceae</taxon>
        <taxon>Mycolicibacterium</taxon>
    </lineage>
</organism>
<comment type="caution">
    <text evidence="1">The sequence shown here is derived from an EMBL/GenBank/DDBJ whole genome shotgun (WGS) entry which is preliminary data.</text>
</comment>
<name>A0A0J8TX17_9MYCO</name>
<accession>A0A0J8TX17</accession>